<name>B7ID48_THEAB</name>
<keyword evidence="1" id="KW-0732">Signal</keyword>
<dbReference type="Pfam" id="PF01569">
    <property type="entry name" value="PAP2"/>
    <property type="match status" value="1"/>
</dbReference>
<dbReference type="AlphaFoldDB" id="B7ID48"/>
<feature type="chain" id="PRO_5002857297" evidence="1">
    <location>
        <begin position="22"/>
        <end position="207"/>
    </location>
</feature>
<dbReference type="PANTHER" id="PTHR14969">
    <property type="entry name" value="SPHINGOSINE-1-PHOSPHATE PHOSPHOHYDROLASE"/>
    <property type="match status" value="1"/>
</dbReference>
<feature type="domain" description="Phosphatidic acid phosphatase type 2/haloperoxidase" evidence="2">
    <location>
        <begin position="93"/>
        <end position="202"/>
    </location>
</feature>
<proteinExistence type="predicted"/>
<dbReference type="OrthoDB" id="9773582at2"/>
<dbReference type="STRING" id="484019.THA_1482"/>
<feature type="signal peptide" evidence="1">
    <location>
        <begin position="1"/>
        <end position="21"/>
    </location>
</feature>
<dbReference type="InterPro" id="IPR036938">
    <property type="entry name" value="PAP2/HPO_sf"/>
</dbReference>
<keyword evidence="4" id="KW-1185">Reference proteome</keyword>
<dbReference type="Gene3D" id="1.20.144.10">
    <property type="entry name" value="Phosphatidic acid phosphatase type 2/haloperoxidase"/>
    <property type="match status" value="1"/>
</dbReference>
<dbReference type="Proteomes" id="UP000002453">
    <property type="component" value="Chromosome"/>
</dbReference>
<evidence type="ECO:0000313" key="4">
    <source>
        <dbReference type="Proteomes" id="UP000002453"/>
    </source>
</evidence>
<dbReference type="SMART" id="SM00014">
    <property type="entry name" value="acidPPc"/>
    <property type="match status" value="1"/>
</dbReference>
<sequence length="207" mass="24060">MKKLFLFVLLFFQVFSFSFNILDETQKDISALQFDIKEPLLFSTTFLVDGKVKRLELSKFDNFCFETINNLDEKDFLILTALAAGITYFDDPALSYTILESTFFTSVVTYAMKISIGRGRPYAYDSPFVFKPFSFEDKNFSFPSGHSSFAWALFTPLAERYNKGLYIFPILFSISRVVGNYHWLSDVIFGAFIGYTISKCFYYIYYN</sequence>
<evidence type="ECO:0000313" key="3">
    <source>
        <dbReference type="EMBL" id="ACJ75925.1"/>
    </source>
</evidence>
<dbReference type="PANTHER" id="PTHR14969:SF13">
    <property type="entry name" value="AT30094P"/>
    <property type="match status" value="1"/>
</dbReference>
<dbReference type="EMBL" id="CP001185">
    <property type="protein sequence ID" value="ACJ75925.1"/>
    <property type="molecule type" value="Genomic_DNA"/>
</dbReference>
<dbReference type="HOGENOM" id="CLU_1233510_0_0_0"/>
<dbReference type="InterPro" id="IPR000326">
    <property type="entry name" value="PAP2/HPO"/>
</dbReference>
<protein>
    <submittedName>
        <fullName evidence="3">Membrane-associated phospholipid phosphatase</fullName>
    </submittedName>
</protein>
<organism evidence="3 4">
    <name type="scientific">Thermosipho africanus (strain TCF52B)</name>
    <dbReference type="NCBI Taxonomy" id="484019"/>
    <lineage>
        <taxon>Bacteria</taxon>
        <taxon>Thermotogati</taxon>
        <taxon>Thermotogota</taxon>
        <taxon>Thermotogae</taxon>
        <taxon>Thermotogales</taxon>
        <taxon>Fervidobacteriaceae</taxon>
        <taxon>Thermosipho</taxon>
    </lineage>
</organism>
<dbReference type="RefSeq" id="WP_012580254.1">
    <property type="nucleotide sequence ID" value="NC_011653.1"/>
</dbReference>
<reference evidence="3 4" key="1">
    <citation type="journal article" date="2009" name="J. Bacteriol.">
        <title>The genome of Thermosipho africanus TCF52B: lateral genetic connections to the Firmicutes and Archaea.</title>
        <authorList>
            <person name="Nesboe C.L."/>
            <person name="Bapteste E."/>
            <person name="Curtis B."/>
            <person name="Dahle H."/>
            <person name="Lopez P."/>
            <person name="Macleod D."/>
            <person name="Dlutek M."/>
            <person name="Bowman S."/>
            <person name="Zhaxybayeva O."/>
            <person name="Birkeland N.-K."/>
            <person name="Doolittle W.F."/>
        </authorList>
    </citation>
    <scope>NUCLEOTIDE SEQUENCE [LARGE SCALE GENOMIC DNA]</scope>
    <source>
        <strain evidence="3 4">TCF52B</strain>
    </source>
</reference>
<dbReference type="SUPFAM" id="SSF48317">
    <property type="entry name" value="Acid phosphatase/Vanadium-dependent haloperoxidase"/>
    <property type="match status" value="1"/>
</dbReference>
<evidence type="ECO:0000259" key="2">
    <source>
        <dbReference type="SMART" id="SM00014"/>
    </source>
</evidence>
<gene>
    <name evidence="3" type="ordered locus">THA_1482</name>
</gene>
<evidence type="ECO:0000256" key="1">
    <source>
        <dbReference type="SAM" id="SignalP"/>
    </source>
</evidence>
<dbReference type="KEGG" id="taf:THA_1482"/>
<dbReference type="eggNOG" id="COG0671">
    <property type="taxonomic scope" value="Bacteria"/>
</dbReference>
<accession>B7ID48</accession>